<keyword evidence="3" id="KW-1185">Reference proteome</keyword>
<dbReference type="Gene3D" id="2.60.40.10">
    <property type="entry name" value="Immunoglobulins"/>
    <property type="match status" value="1"/>
</dbReference>
<name>A0A482VYI1_ASBVE</name>
<organism evidence="2 3">
    <name type="scientific">Asbolus verrucosus</name>
    <name type="common">Desert ironclad beetle</name>
    <dbReference type="NCBI Taxonomy" id="1661398"/>
    <lineage>
        <taxon>Eukaryota</taxon>
        <taxon>Metazoa</taxon>
        <taxon>Ecdysozoa</taxon>
        <taxon>Arthropoda</taxon>
        <taxon>Hexapoda</taxon>
        <taxon>Insecta</taxon>
        <taxon>Pterygota</taxon>
        <taxon>Neoptera</taxon>
        <taxon>Endopterygota</taxon>
        <taxon>Coleoptera</taxon>
        <taxon>Polyphaga</taxon>
        <taxon>Cucujiformia</taxon>
        <taxon>Tenebrionidae</taxon>
        <taxon>Pimeliinae</taxon>
        <taxon>Asbolus</taxon>
    </lineage>
</organism>
<accession>A0A482VYI1</accession>
<dbReference type="Proteomes" id="UP000292052">
    <property type="component" value="Unassembled WGS sequence"/>
</dbReference>
<dbReference type="STRING" id="1661398.A0A482VYI1"/>
<comment type="caution">
    <text evidence="2">The sequence shown here is derived from an EMBL/GenBank/DDBJ whole genome shotgun (WGS) entry which is preliminary data.</text>
</comment>
<dbReference type="InterPro" id="IPR003961">
    <property type="entry name" value="FN3_dom"/>
</dbReference>
<dbReference type="InterPro" id="IPR013783">
    <property type="entry name" value="Ig-like_fold"/>
</dbReference>
<dbReference type="AlphaFoldDB" id="A0A482VYI1"/>
<reference evidence="2 3" key="1">
    <citation type="submission" date="2017-03" db="EMBL/GenBank/DDBJ databases">
        <title>Genome of the blue death feigning beetle - Asbolus verrucosus.</title>
        <authorList>
            <person name="Rider S.D."/>
        </authorList>
    </citation>
    <scope>NUCLEOTIDE SEQUENCE [LARGE SCALE GENOMIC DNA]</scope>
    <source>
        <strain evidence="2">Butters</strain>
        <tissue evidence="2">Head and leg muscle</tissue>
    </source>
</reference>
<keyword evidence="2" id="KW-0675">Receptor</keyword>
<evidence type="ECO:0000313" key="3">
    <source>
        <dbReference type="Proteomes" id="UP000292052"/>
    </source>
</evidence>
<sequence length="410" mass="46697">MNDSKEIADTLKAAKLYSSHLKNLDNKIQTAEQQICDTSKETEKTIETTFSNLVTNITQLLVNRKNNLIKRVQEMKQQSLTPLEECRADIALRIEKTSKLINEGERLLNGTTHNMEQFSRKSSLLGSLPEIPELKEVPYISFQYDPNLELELLDMCSHFGEISRIAPVQISQMTEKPGALLVEWHSVENDERWIDIQEFRLQRAFGDVTVEKHLTANFSDCFVGLDTQFLVKELQANQPYSFRVCCKFEGSNEWSPWSLPQVTVTTIKPFSWADNKDFILANESRIAIPARNSPSLLLSDGPQFAVGYSVEFTYLEFDGGSSTIGLIVPNNSNKIKSIKADDQNYFAVDSTGEIFVDGICFTCELIHDDKVRVNIDSCEKRVTYDWHINKTEKLYFAAHLRTPASKIMVE</sequence>
<evidence type="ECO:0000259" key="1">
    <source>
        <dbReference type="PROSITE" id="PS50853"/>
    </source>
</evidence>
<proteinExistence type="predicted"/>
<dbReference type="InterPro" id="IPR036116">
    <property type="entry name" value="FN3_sf"/>
</dbReference>
<dbReference type="SUPFAM" id="SSF49265">
    <property type="entry name" value="Fibronectin type III"/>
    <property type="match status" value="1"/>
</dbReference>
<dbReference type="PROSITE" id="PS50853">
    <property type="entry name" value="FN3"/>
    <property type="match status" value="1"/>
</dbReference>
<dbReference type="OrthoDB" id="9984427at2759"/>
<gene>
    <name evidence="2" type="ORF">BDFB_010999</name>
</gene>
<feature type="domain" description="Fibronectin type-III" evidence="1">
    <location>
        <begin position="164"/>
        <end position="269"/>
    </location>
</feature>
<evidence type="ECO:0000313" key="2">
    <source>
        <dbReference type="EMBL" id="RZC37834.1"/>
    </source>
</evidence>
<dbReference type="EMBL" id="QDEB01048758">
    <property type="protein sequence ID" value="RZC37834.1"/>
    <property type="molecule type" value="Genomic_DNA"/>
</dbReference>
<dbReference type="CDD" id="cd00063">
    <property type="entry name" value="FN3"/>
    <property type="match status" value="1"/>
</dbReference>
<protein>
    <submittedName>
        <fullName evidence="2">Cytokine receptor-like factor 3</fullName>
    </submittedName>
</protein>